<sequence length="200" mass="22057">MQVKRIPVGFNKTNCYLIKLVDTDGLLVDPGGEGDKIIKEINNMDISIKKIILTHGHFDHIAALAYLRDSLQAEVYIHKLDSEMLVDPSKNLSSSFGSDIETVPADHLLKDGDMINGFKIIHTPGHTPGGICLYHKEEGILFSGDTIFAMGVGRTDFPGSSTKDLQNSIEQIKNNLPVETVIYPGHGPQTVLEDFMNYYG</sequence>
<evidence type="ECO:0000256" key="1">
    <source>
        <dbReference type="ARBA" id="ARBA00001947"/>
    </source>
</evidence>
<reference evidence="6" key="1">
    <citation type="submission" date="2019-12" db="EMBL/GenBank/DDBJ databases">
        <authorList>
            <person name="zhang j."/>
            <person name="sun C.M."/>
        </authorList>
    </citation>
    <scope>NUCLEOTIDE SEQUENCE</scope>
    <source>
        <strain evidence="6">NS-1</strain>
    </source>
</reference>
<protein>
    <submittedName>
        <fullName evidence="6">MBL fold metallo-hydrolase</fullName>
    </submittedName>
</protein>
<dbReference type="GO" id="GO:0016787">
    <property type="term" value="F:hydrolase activity"/>
    <property type="evidence" value="ECO:0007669"/>
    <property type="project" value="UniProtKB-KW"/>
</dbReference>
<evidence type="ECO:0000313" key="6">
    <source>
        <dbReference type="EMBL" id="QTL98010.1"/>
    </source>
</evidence>
<dbReference type="KEGG" id="ifn:GM661_08460"/>
<comment type="cofactor">
    <cofactor evidence="1">
        <name>Zn(2+)</name>
        <dbReference type="ChEBI" id="CHEBI:29105"/>
    </cofactor>
</comment>
<keyword evidence="2" id="KW-0479">Metal-binding</keyword>
<organism evidence="6 7">
    <name type="scientific">Iocasia fonsfrigidae</name>
    <dbReference type="NCBI Taxonomy" id="2682810"/>
    <lineage>
        <taxon>Bacteria</taxon>
        <taxon>Bacillati</taxon>
        <taxon>Bacillota</taxon>
        <taxon>Clostridia</taxon>
        <taxon>Halanaerobiales</taxon>
        <taxon>Halanaerobiaceae</taxon>
        <taxon>Iocasia</taxon>
    </lineage>
</organism>
<dbReference type="AlphaFoldDB" id="A0A8A7K9V4"/>
<dbReference type="PANTHER" id="PTHR46233">
    <property type="entry name" value="HYDROXYACYLGLUTATHIONE HYDROLASE GLOC"/>
    <property type="match status" value="1"/>
</dbReference>
<gene>
    <name evidence="6" type="ORF">GM661_08460</name>
</gene>
<dbReference type="Pfam" id="PF00753">
    <property type="entry name" value="Lactamase_B"/>
    <property type="match status" value="1"/>
</dbReference>
<dbReference type="CDD" id="cd06262">
    <property type="entry name" value="metallo-hydrolase-like_MBL-fold"/>
    <property type="match status" value="1"/>
</dbReference>
<dbReference type="RefSeq" id="WP_230869605.1">
    <property type="nucleotide sequence ID" value="NZ_CP046640.1"/>
</dbReference>
<feature type="domain" description="Metallo-beta-lactamase" evidence="5">
    <location>
        <begin position="12"/>
        <end position="186"/>
    </location>
</feature>
<evidence type="ECO:0000313" key="7">
    <source>
        <dbReference type="Proteomes" id="UP000665020"/>
    </source>
</evidence>
<dbReference type="EMBL" id="CP046640">
    <property type="protein sequence ID" value="QTL98010.1"/>
    <property type="molecule type" value="Genomic_DNA"/>
</dbReference>
<dbReference type="InterPro" id="IPR051453">
    <property type="entry name" value="MBL_Glyoxalase_II"/>
</dbReference>
<dbReference type="SMART" id="SM00849">
    <property type="entry name" value="Lactamase_B"/>
    <property type="match status" value="1"/>
</dbReference>
<evidence type="ECO:0000256" key="3">
    <source>
        <dbReference type="ARBA" id="ARBA00022801"/>
    </source>
</evidence>
<dbReference type="PANTHER" id="PTHR46233:SF3">
    <property type="entry name" value="HYDROXYACYLGLUTATHIONE HYDROLASE GLOC"/>
    <property type="match status" value="1"/>
</dbReference>
<name>A0A8A7K9V4_9FIRM</name>
<keyword evidence="7" id="KW-1185">Reference proteome</keyword>
<dbReference type="InterPro" id="IPR036866">
    <property type="entry name" value="RibonucZ/Hydroxyglut_hydro"/>
</dbReference>
<evidence type="ECO:0000256" key="4">
    <source>
        <dbReference type="ARBA" id="ARBA00022833"/>
    </source>
</evidence>
<evidence type="ECO:0000259" key="5">
    <source>
        <dbReference type="SMART" id="SM00849"/>
    </source>
</evidence>
<evidence type="ECO:0000256" key="2">
    <source>
        <dbReference type="ARBA" id="ARBA00022723"/>
    </source>
</evidence>
<dbReference type="Gene3D" id="3.60.15.10">
    <property type="entry name" value="Ribonuclease Z/Hydroxyacylglutathione hydrolase-like"/>
    <property type="match status" value="1"/>
</dbReference>
<proteinExistence type="predicted"/>
<accession>A0A8A7K9V4</accession>
<keyword evidence="4" id="KW-0862">Zinc</keyword>
<dbReference type="InterPro" id="IPR001279">
    <property type="entry name" value="Metallo-B-lactamas"/>
</dbReference>
<dbReference type="Proteomes" id="UP000665020">
    <property type="component" value="Chromosome"/>
</dbReference>
<keyword evidence="3" id="KW-0378">Hydrolase</keyword>
<dbReference type="SUPFAM" id="SSF56281">
    <property type="entry name" value="Metallo-hydrolase/oxidoreductase"/>
    <property type="match status" value="1"/>
</dbReference>
<dbReference type="GO" id="GO:0046872">
    <property type="term" value="F:metal ion binding"/>
    <property type="evidence" value="ECO:0007669"/>
    <property type="project" value="UniProtKB-KW"/>
</dbReference>